<evidence type="ECO:0000256" key="1">
    <source>
        <dbReference type="ARBA" id="ARBA00001971"/>
    </source>
</evidence>
<sequence length="549" mass="62635">MDSSPSIKEPVSRLLCTVLYAGYVLGFYILSLIIYRVRFHPLAKYPGPFLAKVTSWYDFYFLVKGDRHIEIWRQHEIYGSPVVRYRPNSLSFSTPRALQDIYGPRKSNLVKSDWYKISHAATNGQSNTHSIVDREGHAVKRRMLSHAFSDSALRSMEDNILYNVRRWCSLTAGPKDKNDADGWTQPRNMAAWANYLIFDIITLLAFGRSFDLVPREENRYVLHLMNQMMGFVYTAGYAPFSVLARRIIAIQWLSRLIGGQTARDQQRMVAFAQEAINQRLREHKNQQSPLENGPAQKDIFYYLLRAKDLQTGASFSETELGSESVLLLLAGGDTTASVLSGCIFYLLHNIRTLRRLVDEVRSQFGDVEEIRPSNPALSSLAYLRACIDETMRMSPPTLGPLTRKILDGGAMIDGEIYPAGTEVAVTTYVLQHREENFPDRFCFRPERWIVDEKTGVSEDDVKAAQEAFAPFSIGSRNCIGKNLAYMELNTAIARLLWQYDVKLVESEPTAEGREDGVWERRRKGEYQVSDFFIAERDGPVVAFKPRELD</sequence>
<dbReference type="HOGENOM" id="CLU_001570_14_11_1"/>
<dbReference type="GeneID" id="19196068"/>
<dbReference type="GO" id="GO:0016020">
    <property type="term" value="C:membrane"/>
    <property type="evidence" value="ECO:0007669"/>
    <property type="project" value="UniProtKB-SubCell"/>
</dbReference>
<gene>
    <name evidence="15" type="ORF">A1O5_11379</name>
</gene>
<accession>W9W6M7</accession>
<dbReference type="GO" id="GO:1902181">
    <property type="term" value="P:verruculogen biosynthetic process"/>
    <property type="evidence" value="ECO:0007669"/>
    <property type="project" value="UniProtKB-ARBA"/>
</dbReference>
<comment type="caution">
    <text evidence="15">The sequence shown here is derived from an EMBL/GenBank/DDBJ whole genome shotgun (WGS) entry which is preliminary data.</text>
</comment>
<evidence type="ECO:0000256" key="4">
    <source>
        <dbReference type="ARBA" id="ARBA00022617"/>
    </source>
</evidence>
<dbReference type="eggNOG" id="KOG0159">
    <property type="taxonomic scope" value="Eukaryota"/>
</dbReference>
<feature type="binding site" description="axial binding residue" evidence="12">
    <location>
        <position position="478"/>
    </location>
    <ligand>
        <name>heme</name>
        <dbReference type="ChEBI" id="CHEBI:30413"/>
    </ligand>
    <ligandPart>
        <name>Fe</name>
        <dbReference type="ChEBI" id="CHEBI:18248"/>
    </ligandPart>
</feature>
<dbReference type="InterPro" id="IPR002401">
    <property type="entry name" value="Cyt_P450_E_grp-I"/>
</dbReference>
<keyword evidence="9 12" id="KW-0408">Iron</keyword>
<keyword evidence="7 14" id="KW-1133">Transmembrane helix</keyword>
<keyword evidence="10 13" id="KW-0503">Monooxygenase</keyword>
<evidence type="ECO:0000256" key="7">
    <source>
        <dbReference type="ARBA" id="ARBA00022989"/>
    </source>
</evidence>
<dbReference type="Pfam" id="PF00067">
    <property type="entry name" value="p450"/>
    <property type="match status" value="1"/>
</dbReference>
<keyword evidence="16" id="KW-1185">Reference proteome</keyword>
<comment type="similarity">
    <text evidence="3 13">Belongs to the cytochrome P450 family.</text>
</comment>
<evidence type="ECO:0000313" key="16">
    <source>
        <dbReference type="Proteomes" id="UP000019471"/>
    </source>
</evidence>
<dbReference type="InterPro" id="IPR050121">
    <property type="entry name" value="Cytochrome_P450_monoxygenase"/>
</dbReference>
<dbReference type="PANTHER" id="PTHR24305:SF237">
    <property type="entry name" value="CYTOCHROME P450 MONOOXYGENASE ATNE-RELATED"/>
    <property type="match status" value="1"/>
</dbReference>
<name>W9W6M7_9EURO</name>
<evidence type="ECO:0000313" key="15">
    <source>
        <dbReference type="EMBL" id="EXJ63618.1"/>
    </source>
</evidence>
<dbReference type="EMBL" id="AMGX01000025">
    <property type="protein sequence ID" value="EXJ63618.1"/>
    <property type="molecule type" value="Genomic_DNA"/>
</dbReference>
<evidence type="ECO:0000256" key="9">
    <source>
        <dbReference type="ARBA" id="ARBA00023004"/>
    </source>
</evidence>
<evidence type="ECO:0000256" key="13">
    <source>
        <dbReference type="RuleBase" id="RU000461"/>
    </source>
</evidence>
<dbReference type="CDD" id="cd11061">
    <property type="entry name" value="CYP67-like"/>
    <property type="match status" value="1"/>
</dbReference>
<dbReference type="InterPro" id="IPR036396">
    <property type="entry name" value="Cyt_P450_sf"/>
</dbReference>
<keyword evidence="5 14" id="KW-0812">Transmembrane</keyword>
<dbReference type="PANTHER" id="PTHR24305">
    <property type="entry name" value="CYTOCHROME P450"/>
    <property type="match status" value="1"/>
</dbReference>
<feature type="transmembrane region" description="Helical" evidence="14">
    <location>
        <begin position="12"/>
        <end position="35"/>
    </location>
</feature>
<evidence type="ECO:0008006" key="17">
    <source>
        <dbReference type="Google" id="ProtNLM"/>
    </source>
</evidence>
<keyword evidence="4 12" id="KW-0349">Heme</keyword>
<evidence type="ECO:0000256" key="10">
    <source>
        <dbReference type="ARBA" id="ARBA00023033"/>
    </source>
</evidence>
<comment type="subcellular location">
    <subcellularLocation>
        <location evidence="2">Membrane</location>
    </subcellularLocation>
</comment>
<dbReference type="STRING" id="1182543.W9W6M7"/>
<dbReference type="Gene3D" id="1.10.630.10">
    <property type="entry name" value="Cytochrome P450"/>
    <property type="match status" value="1"/>
</dbReference>
<dbReference type="GO" id="GO:0004497">
    <property type="term" value="F:monooxygenase activity"/>
    <property type="evidence" value="ECO:0007669"/>
    <property type="project" value="UniProtKB-KW"/>
</dbReference>
<dbReference type="AlphaFoldDB" id="W9W6M7"/>
<dbReference type="PRINTS" id="PR00463">
    <property type="entry name" value="EP450I"/>
</dbReference>
<evidence type="ECO:0000256" key="8">
    <source>
        <dbReference type="ARBA" id="ARBA00023002"/>
    </source>
</evidence>
<dbReference type="InterPro" id="IPR001128">
    <property type="entry name" value="Cyt_P450"/>
</dbReference>
<evidence type="ECO:0000256" key="3">
    <source>
        <dbReference type="ARBA" id="ARBA00010617"/>
    </source>
</evidence>
<evidence type="ECO:0000256" key="14">
    <source>
        <dbReference type="SAM" id="Phobius"/>
    </source>
</evidence>
<dbReference type="GO" id="GO:0005506">
    <property type="term" value="F:iron ion binding"/>
    <property type="evidence" value="ECO:0007669"/>
    <property type="project" value="InterPro"/>
</dbReference>
<reference evidence="15 16" key="1">
    <citation type="submission" date="2013-03" db="EMBL/GenBank/DDBJ databases">
        <title>The Genome Sequence of Cladophialophora psammophila CBS 110553.</title>
        <authorList>
            <consortium name="The Broad Institute Genomics Platform"/>
            <person name="Cuomo C."/>
            <person name="de Hoog S."/>
            <person name="Gorbushina A."/>
            <person name="Walker B."/>
            <person name="Young S.K."/>
            <person name="Zeng Q."/>
            <person name="Gargeya S."/>
            <person name="Fitzgerald M."/>
            <person name="Haas B."/>
            <person name="Abouelleil A."/>
            <person name="Allen A.W."/>
            <person name="Alvarado L."/>
            <person name="Arachchi H.M."/>
            <person name="Berlin A.M."/>
            <person name="Chapman S.B."/>
            <person name="Gainer-Dewar J."/>
            <person name="Goldberg J."/>
            <person name="Griggs A."/>
            <person name="Gujja S."/>
            <person name="Hansen M."/>
            <person name="Howarth C."/>
            <person name="Imamovic A."/>
            <person name="Ireland A."/>
            <person name="Larimer J."/>
            <person name="McCowan C."/>
            <person name="Murphy C."/>
            <person name="Pearson M."/>
            <person name="Poon T.W."/>
            <person name="Priest M."/>
            <person name="Roberts A."/>
            <person name="Saif S."/>
            <person name="Shea T."/>
            <person name="Sisk P."/>
            <person name="Sykes S."/>
            <person name="Wortman J."/>
            <person name="Nusbaum C."/>
            <person name="Birren B."/>
        </authorList>
    </citation>
    <scope>NUCLEOTIDE SEQUENCE [LARGE SCALE GENOMIC DNA]</scope>
    <source>
        <strain evidence="15 16">CBS 110553</strain>
    </source>
</reference>
<dbReference type="PRINTS" id="PR00385">
    <property type="entry name" value="P450"/>
</dbReference>
<dbReference type="Proteomes" id="UP000019471">
    <property type="component" value="Unassembled WGS sequence"/>
</dbReference>
<dbReference type="FunFam" id="1.10.630.10:FF:000063">
    <property type="entry name" value="Cytochrome P450 monooxygenase"/>
    <property type="match status" value="1"/>
</dbReference>
<dbReference type="PROSITE" id="PS00086">
    <property type="entry name" value="CYTOCHROME_P450"/>
    <property type="match status" value="1"/>
</dbReference>
<protein>
    <recommendedName>
        <fullName evidence="17">Cytochrome P450 oxidoreductase</fullName>
    </recommendedName>
</protein>
<evidence type="ECO:0000256" key="11">
    <source>
        <dbReference type="ARBA" id="ARBA00023136"/>
    </source>
</evidence>
<evidence type="ECO:0000256" key="5">
    <source>
        <dbReference type="ARBA" id="ARBA00022692"/>
    </source>
</evidence>
<organism evidence="15 16">
    <name type="scientific">Cladophialophora psammophila CBS 110553</name>
    <dbReference type="NCBI Taxonomy" id="1182543"/>
    <lineage>
        <taxon>Eukaryota</taxon>
        <taxon>Fungi</taxon>
        <taxon>Dikarya</taxon>
        <taxon>Ascomycota</taxon>
        <taxon>Pezizomycotina</taxon>
        <taxon>Eurotiomycetes</taxon>
        <taxon>Chaetothyriomycetidae</taxon>
        <taxon>Chaetothyriales</taxon>
        <taxon>Herpotrichiellaceae</taxon>
        <taxon>Cladophialophora</taxon>
    </lineage>
</organism>
<keyword evidence="11 14" id="KW-0472">Membrane</keyword>
<evidence type="ECO:0000256" key="12">
    <source>
        <dbReference type="PIRSR" id="PIRSR602401-1"/>
    </source>
</evidence>
<dbReference type="GO" id="GO:0016705">
    <property type="term" value="F:oxidoreductase activity, acting on paired donors, with incorporation or reduction of molecular oxygen"/>
    <property type="evidence" value="ECO:0007669"/>
    <property type="project" value="InterPro"/>
</dbReference>
<keyword evidence="6 12" id="KW-0479">Metal-binding</keyword>
<proteinExistence type="inferred from homology"/>
<evidence type="ECO:0000256" key="2">
    <source>
        <dbReference type="ARBA" id="ARBA00004370"/>
    </source>
</evidence>
<dbReference type="RefSeq" id="XP_007750141.1">
    <property type="nucleotide sequence ID" value="XM_007751951.1"/>
</dbReference>
<comment type="cofactor">
    <cofactor evidence="1 12">
        <name>heme</name>
        <dbReference type="ChEBI" id="CHEBI:30413"/>
    </cofactor>
</comment>
<keyword evidence="8 13" id="KW-0560">Oxidoreductase</keyword>
<dbReference type="GO" id="GO:0020037">
    <property type="term" value="F:heme binding"/>
    <property type="evidence" value="ECO:0007669"/>
    <property type="project" value="InterPro"/>
</dbReference>
<dbReference type="InterPro" id="IPR017972">
    <property type="entry name" value="Cyt_P450_CS"/>
</dbReference>
<dbReference type="SUPFAM" id="SSF48264">
    <property type="entry name" value="Cytochrome P450"/>
    <property type="match status" value="1"/>
</dbReference>
<evidence type="ECO:0000256" key="6">
    <source>
        <dbReference type="ARBA" id="ARBA00022723"/>
    </source>
</evidence>
<dbReference type="OrthoDB" id="1470350at2759"/>